<name>A7J877_PBCVF</name>
<organismHost>
    <name type="scientific">Paramecium bursaria</name>
    <dbReference type="NCBI Taxonomy" id="74790"/>
</organismHost>
<dbReference type="GeneID" id="5469841"/>
<dbReference type="RefSeq" id="YP_001426355.1">
    <property type="nucleotide sequence ID" value="NC_008603.1"/>
</dbReference>
<evidence type="ECO:0000313" key="1">
    <source>
        <dbReference type="EMBL" id="ABT16008.1"/>
    </source>
</evidence>
<dbReference type="Proteomes" id="UP000204095">
    <property type="component" value="Segment"/>
</dbReference>
<organism evidence="1 2">
    <name type="scientific">Paramecium bursaria Chlorella virus FR483</name>
    <name type="common">PBCV-FR483</name>
    <dbReference type="NCBI Taxonomy" id="399781"/>
    <lineage>
        <taxon>Viruses</taxon>
        <taxon>Varidnaviria</taxon>
        <taxon>Bamfordvirae</taxon>
        <taxon>Nucleocytoviricota</taxon>
        <taxon>Megaviricetes</taxon>
        <taxon>Algavirales</taxon>
        <taxon>Phycodnaviridae</taxon>
        <taxon>Chlorovirus</taxon>
        <taxon>Chlorovirus conductrix</taxon>
        <taxon>Paramecium bursaria Chlorella virus A1</taxon>
    </lineage>
</organism>
<gene>
    <name evidence="1" type="primary">n723R</name>
    <name evidence="1" type="ORF">FR483_n723R</name>
</gene>
<proteinExistence type="predicted"/>
<sequence>MTTCSPTRGIVVTILPPPYAKPSCKPLITLGVIFMRYAVPYTPPPIFLAPSFRGSNRNVFRAFCFASSKASLMGTLASASAVLIWCDVLEPG</sequence>
<protein>
    <submittedName>
        <fullName evidence="1">Uncharacterized protein n723R</fullName>
    </submittedName>
</protein>
<accession>A7J877</accession>
<dbReference type="KEGG" id="vg:5469841"/>
<evidence type="ECO:0000313" key="2">
    <source>
        <dbReference type="Proteomes" id="UP000204095"/>
    </source>
</evidence>
<reference evidence="1 2" key="1">
    <citation type="journal article" date="2007" name="Virology">
        <title>Sequence and annotation of the 314-kb MT325 and the 321-kb FR483 viruses that infect Chlorella Pbi.</title>
        <authorList>
            <person name="Fitzgerald L.A."/>
            <person name="Graves M.V."/>
            <person name="Li X."/>
            <person name="Feldblyum T."/>
            <person name="Hartigan J."/>
            <person name="Van Etten J.L."/>
        </authorList>
    </citation>
    <scope>NUCLEOTIDE SEQUENCE [LARGE SCALE GENOMIC DNA]</scope>
    <source>
        <strain evidence="1 2">FR483</strain>
    </source>
</reference>
<dbReference type="EMBL" id="DQ890022">
    <property type="protein sequence ID" value="ABT16008.1"/>
    <property type="molecule type" value="Genomic_DNA"/>
</dbReference>